<gene>
    <name evidence="7" type="primary">RMR1</name>
    <name evidence="7" type="ORF">SNAT2548_LOCUS11071</name>
</gene>
<accession>A0A812L6G2</accession>
<feature type="region of interest" description="Disordered" evidence="5">
    <location>
        <begin position="14"/>
        <end position="41"/>
    </location>
</feature>
<dbReference type="InterPro" id="IPR001841">
    <property type="entry name" value="Znf_RING"/>
</dbReference>
<evidence type="ECO:0000256" key="4">
    <source>
        <dbReference type="PROSITE-ProRule" id="PRU00175"/>
    </source>
</evidence>
<name>A0A812L6G2_9DINO</name>
<organism evidence="7 8">
    <name type="scientific">Symbiodinium natans</name>
    <dbReference type="NCBI Taxonomy" id="878477"/>
    <lineage>
        <taxon>Eukaryota</taxon>
        <taxon>Sar</taxon>
        <taxon>Alveolata</taxon>
        <taxon>Dinophyceae</taxon>
        <taxon>Suessiales</taxon>
        <taxon>Symbiodiniaceae</taxon>
        <taxon>Symbiodinium</taxon>
    </lineage>
</organism>
<feature type="compositionally biased region" description="Low complexity" evidence="5">
    <location>
        <begin position="14"/>
        <end position="29"/>
    </location>
</feature>
<keyword evidence="3" id="KW-0862">Zinc</keyword>
<keyword evidence="8" id="KW-1185">Reference proteome</keyword>
<dbReference type="InterPro" id="IPR051834">
    <property type="entry name" value="RING_finger_E3_ligase"/>
</dbReference>
<dbReference type="Pfam" id="PF13639">
    <property type="entry name" value="zf-RING_2"/>
    <property type="match status" value="1"/>
</dbReference>
<dbReference type="AlphaFoldDB" id="A0A812L6G2"/>
<sequence length="305" mass="35629">MSIYIAQEEFDPLRPQAATQRGARRAQPPSCRGREFEHGHRLPPRQRIGQTRWLHLVSRLLRHHTGWCNFEVDYRVYGPGVTRRQVQRWESRHGDVATVRARRREVREAIIEERRAEKLRAKEAQQLEDLRAREKRQCSCEARQPRARHKSWRNEHFLMGSFTLHGQDHDCDQTMAAQLGLDDETYRQLKSLEGREIRPEDYDLLGRLDENVKRETLEGKHLKVFPTEVYESGAEDPASCGICLEEFETGEVLRSLLPCGHRFHKTCIDRWLTETSALCPVDKFNVIEYQTSQIAATCAEWDAAD</sequence>
<dbReference type="PANTHER" id="PTHR45931:SF3">
    <property type="entry name" value="RING ZINC FINGER-CONTAINING PROTEIN"/>
    <property type="match status" value="1"/>
</dbReference>
<proteinExistence type="predicted"/>
<dbReference type="Proteomes" id="UP000604046">
    <property type="component" value="Unassembled WGS sequence"/>
</dbReference>
<dbReference type="GO" id="GO:0005634">
    <property type="term" value="C:nucleus"/>
    <property type="evidence" value="ECO:0007669"/>
    <property type="project" value="TreeGrafter"/>
</dbReference>
<evidence type="ECO:0000256" key="2">
    <source>
        <dbReference type="ARBA" id="ARBA00022771"/>
    </source>
</evidence>
<dbReference type="GO" id="GO:0061630">
    <property type="term" value="F:ubiquitin protein ligase activity"/>
    <property type="evidence" value="ECO:0007669"/>
    <property type="project" value="TreeGrafter"/>
</dbReference>
<dbReference type="SMART" id="SM00184">
    <property type="entry name" value="RING"/>
    <property type="match status" value="1"/>
</dbReference>
<evidence type="ECO:0000256" key="3">
    <source>
        <dbReference type="ARBA" id="ARBA00022833"/>
    </source>
</evidence>
<evidence type="ECO:0000256" key="1">
    <source>
        <dbReference type="ARBA" id="ARBA00022723"/>
    </source>
</evidence>
<reference evidence="7" key="1">
    <citation type="submission" date="2021-02" db="EMBL/GenBank/DDBJ databases">
        <authorList>
            <person name="Dougan E. K."/>
            <person name="Rhodes N."/>
            <person name="Thang M."/>
            <person name="Chan C."/>
        </authorList>
    </citation>
    <scope>NUCLEOTIDE SEQUENCE</scope>
</reference>
<dbReference type="EMBL" id="CAJNDS010000958">
    <property type="protein sequence ID" value="CAE7242141.1"/>
    <property type="molecule type" value="Genomic_DNA"/>
</dbReference>
<keyword evidence="2 4" id="KW-0863">Zinc-finger</keyword>
<dbReference type="InterPro" id="IPR013083">
    <property type="entry name" value="Znf_RING/FYVE/PHD"/>
</dbReference>
<dbReference type="GO" id="GO:0008270">
    <property type="term" value="F:zinc ion binding"/>
    <property type="evidence" value="ECO:0007669"/>
    <property type="project" value="UniProtKB-KW"/>
</dbReference>
<dbReference type="PROSITE" id="PS50089">
    <property type="entry name" value="ZF_RING_2"/>
    <property type="match status" value="1"/>
</dbReference>
<evidence type="ECO:0000313" key="8">
    <source>
        <dbReference type="Proteomes" id="UP000604046"/>
    </source>
</evidence>
<protein>
    <submittedName>
        <fullName evidence="7">RMR1 protein</fullName>
    </submittedName>
</protein>
<comment type="caution">
    <text evidence="7">The sequence shown here is derived from an EMBL/GenBank/DDBJ whole genome shotgun (WGS) entry which is preliminary data.</text>
</comment>
<dbReference type="SUPFAM" id="SSF57850">
    <property type="entry name" value="RING/U-box"/>
    <property type="match status" value="1"/>
</dbReference>
<dbReference type="Gene3D" id="3.30.40.10">
    <property type="entry name" value="Zinc/RING finger domain, C3HC4 (zinc finger)"/>
    <property type="match status" value="1"/>
</dbReference>
<evidence type="ECO:0000256" key="5">
    <source>
        <dbReference type="SAM" id="MobiDB-lite"/>
    </source>
</evidence>
<dbReference type="GO" id="GO:0006511">
    <property type="term" value="P:ubiquitin-dependent protein catabolic process"/>
    <property type="evidence" value="ECO:0007669"/>
    <property type="project" value="TreeGrafter"/>
</dbReference>
<evidence type="ECO:0000313" key="7">
    <source>
        <dbReference type="EMBL" id="CAE7242141.1"/>
    </source>
</evidence>
<keyword evidence="1" id="KW-0479">Metal-binding</keyword>
<evidence type="ECO:0000259" key="6">
    <source>
        <dbReference type="PROSITE" id="PS50089"/>
    </source>
</evidence>
<dbReference type="OrthoDB" id="8062037at2759"/>
<feature type="domain" description="RING-type" evidence="6">
    <location>
        <begin position="240"/>
        <end position="283"/>
    </location>
</feature>
<dbReference type="PANTHER" id="PTHR45931">
    <property type="entry name" value="SI:CH211-59O9.10"/>
    <property type="match status" value="1"/>
</dbReference>